<dbReference type="Pfam" id="PF13516">
    <property type="entry name" value="LRR_6"/>
    <property type="match status" value="2"/>
</dbReference>
<evidence type="ECO:0000256" key="3">
    <source>
        <dbReference type="ARBA" id="ARBA00022737"/>
    </source>
</evidence>
<accession>A0A485LMK4</accession>
<proteinExistence type="predicted"/>
<evidence type="ECO:0000256" key="1">
    <source>
        <dbReference type="ARBA" id="ARBA00022468"/>
    </source>
</evidence>
<gene>
    <name evidence="5" type="primary">Aste57867_23214</name>
    <name evidence="4" type="ORF">As57867_023143</name>
    <name evidence="5" type="ORF">ASTE57867_23214</name>
</gene>
<keyword evidence="2" id="KW-0433">Leucine-rich repeat</keyword>
<dbReference type="SMART" id="SM00368">
    <property type="entry name" value="LRR_RI"/>
    <property type="match status" value="2"/>
</dbReference>
<dbReference type="PANTHER" id="PTHR24113">
    <property type="entry name" value="RAN GTPASE-ACTIVATING PROTEIN 1"/>
    <property type="match status" value="1"/>
</dbReference>
<dbReference type="EMBL" id="CAADRA010007257">
    <property type="protein sequence ID" value="VFT99861.1"/>
    <property type="molecule type" value="Genomic_DNA"/>
</dbReference>
<dbReference type="InterPro" id="IPR027038">
    <property type="entry name" value="RanGap"/>
</dbReference>
<sequence>MHREDLWPTLHVRQLRDPATADAIRAVVDLFPLVHIHKMTDLALVRRCTGVVSIAWHADSKYPSGTISNHRWIEAFASLPIVELYQSSKDHNQTNHFVRALPRLPPCLRALRISESLVDDPNDLFKSLGKLLHLTSFCLDRVHVFDFDIDEGLRLSTVSIDEANVEYLVTWLTTTPVERVEFNQVAVFNTIQNGAQAFYRALFYCPTLQHLAYTHSQLDGLATVDFASPLPIATLDLSGNDMDSTSIKGLCRGLRSSNVVSLDLSRNNLDYESVQALVECLPFTRIRELKLNHTNIGDEGCKQLANVVPHVASLQHIEVSHCGSPMW</sequence>
<keyword evidence="6" id="KW-1185">Reference proteome</keyword>
<keyword evidence="1" id="KW-0343">GTPase activation</keyword>
<dbReference type="Proteomes" id="UP000332933">
    <property type="component" value="Unassembled WGS sequence"/>
</dbReference>
<dbReference type="GO" id="GO:0048471">
    <property type="term" value="C:perinuclear region of cytoplasm"/>
    <property type="evidence" value="ECO:0007669"/>
    <property type="project" value="TreeGrafter"/>
</dbReference>
<dbReference type="OrthoDB" id="88239at2759"/>
<dbReference type="SUPFAM" id="SSF52047">
    <property type="entry name" value="RNI-like"/>
    <property type="match status" value="1"/>
</dbReference>
<keyword evidence="3" id="KW-0677">Repeat</keyword>
<dbReference type="EMBL" id="VJMH01007231">
    <property type="protein sequence ID" value="KAF0684836.1"/>
    <property type="molecule type" value="Genomic_DNA"/>
</dbReference>
<dbReference type="GO" id="GO:0005634">
    <property type="term" value="C:nucleus"/>
    <property type="evidence" value="ECO:0007669"/>
    <property type="project" value="TreeGrafter"/>
</dbReference>
<evidence type="ECO:0000313" key="4">
    <source>
        <dbReference type="EMBL" id="KAF0684836.1"/>
    </source>
</evidence>
<dbReference type="AlphaFoldDB" id="A0A485LMK4"/>
<dbReference type="GO" id="GO:0006913">
    <property type="term" value="P:nucleocytoplasmic transport"/>
    <property type="evidence" value="ECO:0007669"/>
    <property type="project" value="TreeGrafter"/>
</dbReference>
<dbReference type="InterPro" id="IPR032675">
    <property type="entry name" value="LRR_dom_sf"/>
</dbReference>
<dbReference type="Gene3D" id="3.80.10.10">
    <property type="entry name" value="Ribonuclease Inhibitor"/>
    <property type="match status" value="1"/>
</dbReference>
<evidence type="ECO:0000313" key="5">
    <source>
        <dbReference type="EMBL" id="VFT99861.1"/>
    </source>
</evidence>
<reference evidence="5 6" key="1">
    <citation type="submission" date="2019-03" db="EMBL/GenBank/DDBJ databases">
        <authorList>
            <person name="Gaulin E."/>
            <person name="Dumas B."/>
        </authorList>
    </citation>
    <scope>NUCLEOTIDE SEQUENCE [LARGE SCALE GENOMIC DNA]</scope>
    <source>
        <strain evidence="5">CBS 568.67</strain>
    </source>
</reference>
<name>A0A485LMK4_9STRA</name>
<protein>
    <submittedName>
        <fullName evidence="5">Aste57867_23214 protein</fullName>
    </submittedName>
</protein>
<organism evidence="5 6">
    <name type="scientific">Aphanomyces stellatus</name>
    <dbReference type="NCBI Taxonomy" id="120398"/>
    <lineage>
        <taxon>Eukaryota</taxon>
        <taxon>Sar</taxon>
        <taxon>Stramenopiles</taxon>
        <taxon>Oomycota</taxon>
        <taxon>Saprolegniomycetes</taxon>
        <taxon>Saprolegniales</taxon>
        <taxon>Verrucalvaceae</taxon>
        <taxon>Aphanomyces</taxon>
    </lineage>
</organism>
<dbReference type="InterPro" id="IPR001611">
    <property type="entry name" value="Leu-rich_rpt"/>
</dbReference>
<evidence type="ECO:0000256" key="2">
    <source>
        <dbReference type="ARBA" id="ARBA00022614"/>
    </source>
</evidence>
<reference evidence="4" key="2">
    <citation type="submission" date="2019-06" db="EMBL/GenBank/DDBJ databases">
        <title>Genomics analysis of Aphanomyces spp. identifies a new class of oomycete effector associated with host adaptation.</title>
        <authorList>
            <person name="Gaulin E."/>
        </authorList>
    </citation>
    <scope>NUCLEOTIDE SEQUENCE</scope>
    <source>
        <strain evidence="4">CBS 578.67</strain>
    </source>
</reference>
<dbReference type="GO" id="GO:0031267">
    <property type="term" value="F:small GTPase binding"/>
    <property type="evidence" value="ECO:0007669"/>
    <property type="project" value="TreeGrafter"/>
</dbReference>
<dbReference type="GO" id="GO:0005829">
    <property type="term" value="C:cytosol"/>
    <property type="evidence" value="ECO:0007669"/>
    <property type="project" value="TreeGrafter"/>
</dbReference>
<evidence type="ECO:0000313" key="6">
    <source>
        <dbReference type="Proteomes" id="UP000332933"/>
    </source>
</evidence>
<dbReference type="GO" id="GO:0005096">
    <property type="term" value="F:GTPase activator activity"/>
    <property type="evidence" value="ECO:0007669"/>
    <property type="project" value="UniProtKB-KW"/>
</dbReference>
<dbReference type="PANTHER" id="PTHR24113:SF12">
    <property type="entry name" value="RAN GTPASE-ACTIVATING PROTEIN 1"/>
    <property type="match status" value="1"/>
</dbReference>